<comment type="similarity">
    <text evidence="7">Belongs to the shikimate kinase family.</text>
</comment>
<keyword evidence="7" id="KW-0963">Cytoplasm</keyword>
<evidence type="ECO:0000256" key="7">
    <source>
        <dbReference type="HAMAP-Rule" id="MF_00109"/>
    </source>
</evidence>
<comment type="subcellular location">
    <subcellularLocation>
        <location evidence="7">Cytoplasm</location>
    </subcellularLocation>
</comment>
<dbReference type="Pfam" id="PF01202">
    <property type="entry name" value="SKI"/>
    <property type="match status" value="1"/>
</dbReference>
<gene>
    <name evidence="7" type="primary">aroK</name>
    <name evidence="8" type="ORF">HC176_09545</name>
</gene>
<keyword evidence="1 7" id="KW-0028">Amino-acid biosynthesis</keyword>
<keyword evidence="6 7" id="KW-0057">Aromatic amino acid biosynthesis</keyword>
<dbReference type="PANTHER" id="PTHR21087:SF16">
    <property type="entry name" value="SHIKIMATE KINASE 1, CHLOROPLASTIC"/>
    <property type="match status" value="1"/>
</dbReference>
<proteinExistence type="inferred from homology"/>
<dbReference type="PANTHER" id="PTHR21087">
    <property type="entry name" value="SHIKIMATE KINASE"/>
    <property type="match status" value="1"/>
</dbReference>
<evidence type="ECO:0000256" key="6">
    <source>
        <dbReference type="ARBA" id="ARBA00023141"/>
    </source>
</evidence>
<comment type="pathway">
    <text evidence="7">Metabolic intermediate biosynthesis; chorismate biosynthesis; chorismate from D-erythrose 4-phosphate and phosphoenolpyruvate: step 5/7.</text>
</comment>
<dbReference type="RefSeq" id="WP_167917962.1">
    <property type="nucleotide sequence ID" value="NZ_JAAVJS010000011.1"/>
</dbReference>
<feature type="binding site" evidence="7">
    <location>
        <position position="14"/>
    </location>
    <ligand>
        <name>Mg(2+)</name>
        <dbReference type="ChEBI" id="CHEBI:18420"/>
    </ligand>
</feature>
<feature type="binding site" evidence="7">
    <location>
        <position position="32"/>
    </location>
    <ligand>
        <name>substrate</name>
    </ligand>
</feature>
<comment type="function">
    <text evidence="7">Catalyzes the specific phosphorylation of the 3-hydroxyl group of shikimic acid using ATP as a cosubstrate.</text>
</comment>
<evidence type="ECO:0000256" key="3">
    <source>
        <dbReference type="ARBA" id="ARBA00022741"/>
    </source>
</evidence>
<feature type="binding site" evidence="7">
    <location>
        <begin position="10"/>
        <end position="15"/>
    </location>
    <ligand>
        <name>ATP</name>
        <dbReference type="ChEBI" id="CHEBI:30616"/>
    </ligand>
</feature>
<dbReference type="InterPro" id="IPR031322">
    <property type="entry name" value="Shikimate/glucono_kinase"/>
</dbReference>
<protein>
    <recommendedName>
        <fullName evidence="7">Shikimate kinase</fullName>
        <shortName evidence="7">SK</shortName>
        <ecNumber evidence="7">2.7.1.71</ecNumber>
    </recommendedName>
</protein>
<keyword evidence="7" id="KW-0479">Metal-binding</keyword>
<dbReference type="InterPro" id="IPR000623">
    <property type="entry name" value="Shikimate_kinase/TSH1"/>
</dbReference>
<dbReference type="Proteomes" id="UP000760545">
    <property type="component" value="Unassembled WGS sequence"/>
</dbReference>
<sequence>MIIILIGYMASGKSSIGKRLAKKLNYKFVDLDDYIEDKENLSVSKIFKKKGEVYFRKQESHYLKKLLKKDKNMILAVGGGTPCYSDNMKLILGADEVKSIYLKASLPTLANKLMEKKAKRPLIAHIETLEAMTEFIGKHLFERMPFYEQAETHVSIDGKDKDEVTEEVAEKLL</sequence>
<feature type="binding site" evidence="7">
    <location>
        <position position="56"/>
    </location>
    <ligand>
        <name>substrate</name>
    </ligand>
</feature>
<dbReference type="PRINTS" id="PR01100">
    <property type="entry name" value="SHIKIMTKNASE"/>
</dbReference>
<evidence type="ECO:0000313" key="9">
    <source>
        <dbReference type="Proteomes" id="UP000760545"/>
    </source>
</evidence>
<feature type="binding site" evidence="7">
    <location>
        <position position="120"/>
    </location>
    <ligand>
        <name>ATP</name>
        <dbReference type="ChEBI" id="CHEBI:30616"/>
    </ligand>
</feature>
<dbReference type="CDD" id="cd00464">
    <property type="entry name" value="SK"/>
    <property type="match status" value="1"/>
</dbReference>
<evidence type="ECO:0000256" key="2">
    <source>
        <dbReference type="ARBA" id="ARBA00022679"/>
    </source>
</evidence>
<dbReference type="EC" id="2.7.1.71" evidence="7"/>
<dbReference type="HAMAP" id="MF_00109">
    <property type="entry name" value="Shikimate_kinase"/>
    <property type="match status" value="1"/>
</dbReference>
<comment type="catalytic activity">
    <reaction evidence="7">
        <text>shikimate + ATP = 3-phosphoshikimate + ADP + H(+)</text>
        <dbReference type="Rhea" id="RHEA:13121"/>
        <dbReference type="ChEBI" id="CHEBI:15378"/>
        <dbReference type="ChEBI" id="CHEBI:30616"/>
        <dbReference type="ChEBI" id="CHEBI:36208"/>
        <dbReference type="ChEBI" id="CHEBI:145989"/>
        <dbReference type="ChEBI" id="CHEBI:456216"/>
        <dbReference type="EC" id="2.7.1.71"/>
    </reaction>
</comment>
<keyword evidence="5 7" id="KW-0067">ATP-binding</keyword>
<reference evidence="8 9" key="1">
    <citation type="submission" date="2020-03" db="EMBL/GenBank/DDBJ databases">
        <title>Tamlana sp. nov, isolated from XXX.</title>
        <authorList>
            <person name="Cao W.R."/>
        </authorList>
    </citation>
    <scope>NUCLEOTIDE SEQUENCE [LARGE SCALE GENOMIC DNA]</scope>
    <source>
        <strain evidence="8 9">HST1-43</strain>
    </source>
</reference>
<dbReference type="Gene3D" id="3.40.50.300">
    <property type="entry name" value="P-loop containing nucleotide triphosphate hydrolases"/>
    <property type="match status" value="1"/>
</dbReference>
<comment type="caution">
    <text evidence="8">The sequence shown here is derived from an EMBL/GenBank/DDBJ whole genome shotgun (WGS) entry which is preliminary data.</text>
</comment>
<evidence type="ECO:0000256" key="5">
    <source>
        <dbReference type="ARBA" id="ARBA00022840"/>
    </source>
</evidence>
<keyword evidence="4 7" id="KW-0418">Kinase</keyword>
<dbReference type="SUPFAM" id="SSF52540">
    <property type="entry name" value="P-loop containing nucleoside triphosphate hydrolases"/>
    <property type="match status" value="1"/>
</dbReference>
<comment type="cofactor">
    <cofactor evidence="7">
        <name>Mg(2+)</name>
        <dbReference type="ChEBI" id="CHEBI:18420"/>
    </cofactor>
    <text evidence="7">Binds 1 Mg(2+) ion per subunit.</text>
</comment>
<dbReference type="EMBL" id="JAAVJS010000011">
    <property type="protein sequence ID" value="NJX15734.1"/>
    <property type="molecule type" value="Genomic_DNA"/>
</dbReference>
<name>A0ABX1DFA0_9FLAO</name>
<keyword evidence="9" id="KW-1185">Reference proteome</keyword>
<keyword evidence="2 7" id="KW-0808">Transferase</keyword>
<keyword evidence="3 7" id="KW-0547">Nucleotide-binding</keyword>
<feature type="binding site" evidence="7">
    <location>
        <position position="79"/>
    </location>
    <ligand>
        <name>substrate</name>
    </ligand>
</feature>
<evidence type="ECO:0000256" key="1">
    <source>
        <dbReference type="ARBA" id="ARBA00022605"/>
    </source>
</evidence>
<feature type="binding site" evidence="7">
    <location>
        <position position="143"/>
    </location>
    <ligand>
        <name>substrate</name>
    </ligand>
</feature>
<evidence type="ECO:0000256" key="4">
    <source>
        <dbReference type="ARBA" id="ARBA00022777"/>
    </source>
</evidence>
<evidence type="ECO:0000313" key="8">
    <source>
        <dbReference type="EMBL" id="NJX15734.1"/>
    </source>
</evidence>
<dbReference type="InterPro" id="IPR027417">
    <property type="entry name" value="P-loop_NTPase"/>
</dbReference>
<accession>A0ABX1DFA0</accession>
<keyword evidence="7" id="KW-0460">Magnesium</keyword>
<comment type="subunit">
    <text evidence="7">Monomer.</text>
</comment>
<comment type="caution">
    <text evidence="7">Lacks conserved residue(s) required for the propagation of feature annotation.</text>
</comment>
<organism evidence="8 9">
    <name type="scientific">Tamlana crocina</name>
    <dbReference type="NCBI Taxonomy" id="393006"/>
    <lineage>
        <taxon>Bacteria</taxon>
        <taxon>Pseudomonadati</taxon>
        <taxon>Bacteroidota</taxon>
        <taxon>Flavobacteriia</taxon>
        <taxon>Flavobacteriales</taxon>
        <taxon>Flavobacteriaceae</taxon>
        <taxon>Tamlana</taxon>
    </lineage>
</organism>